<protein>
    <submittedName>
        <fullName evidence="2">EF-hand domain-containing protein</fullName>
    </submittedName>
</protein>
<dbReference type="Gene3D" id="1.10.238.10">
    <property type="entry name" value="EF-hand"/>
    <property type="match status" value="1"/>
</dbReference>
<organism evidence="2 3">
    <name type="scientific">Plastoroseomonas hellenica</name>
    <dbReference type="NCBI Taxonomy" id="2687306"/>
    <lineage>
        <taxon>Bacteria</taxon>
        <taxon>Pseudomonadati</taxon>
        <taxon>Pseudomonadota</taxon>
        <taxon>Alphaproteobacteria</taxon>
        <taxon>Acetobacterales</taxon>
        <taxon>Acetobacteraceae</taxon>
        <taxon>Plastoroseomonas</taxon>
    </lineage>
</organism>
<reference evidence="3" key="1">
    <citation type="journal article" date="2021" name="Syst. Appl. Microbiol.">
        <title>Roseomonas hellenica sp. nov., isolated from roots of wild-growing Alkanna tinctoria.</title>
        <authorList>
            <person name="Rat A."/>
            <person name="Naranjo H.D."/>
            <person name="Lebbe L."/>
            <person name="Cnockaert M."/>
            <person name="Krigas N."/>
            <person name="Grigoriadou K."/>
            <person name="Maloupa E."/>
            <person name="Willems A."/>
        </authorList>
    </citation>
    <scope>NUCLEOTIDE SEQUENCE [LARGE SCALE GENOMIC DNA]</scope>
    <source>
        <strain evidence="3">LMG 31523</strain>
    </source>
</reference>
<comment type="caution">
    <text evidence="2">The sequence shown here is derived from an EMBL/GenBank/DDBJ whole genome shotgun (WGS) entry which is preliminary data.</text>
</comment>
<keyword evidence="1" id="KW-0732">Signal</keyword>
<accession>A0ABS5F9Y1</accession>
<proteinExistence type="predicted"/>
<dbReference type="InterPro" id="IPR018247">
    <property type="entry name" value="EF_Hand_1_Ca_BS"/>
</dbReference>
<evidence type="ECO:0000313" key="3">
    <source>
        <dbReference type="Proteomes" id="UP001196870"/>
    </source>
</evidence>
<dbReference type="InterPro" id="IPR011992">
    <property type="entry name" value="EF-hand-dom_pair"/>
</dbReference>
<evidence type="ECO:0000256" key="1">
    <source>
        <dbReference type="SAM" id="SignalP"/>
    </source>
</evidence>
<evidence type="ECO:0000313" key="2">
    <source>
        <dbReference type="EMBL" id="MBR0669263.1"/>
    </source>
</evidence>
<dbReference type="RefSeq" id="WP_211858136.1">
    <property type="nucleotide sequence ID" value="NZ_JAAGBB010000094.1"/>
</dbReference>
<dbReference type="Proteomes" id="UP001196870">
    <property type="component" value="Unassembled WGS sequence"/>
</dbReference>
<sequence>MTRILVLLALLLPGAALAQAPATAIPEPMRGNWTDGDCARPAAVLHVTPRAAVRLPAEGAGRLLRFAAIARHEDWVLGTADGAAAPRLLLRMRGDALETVEPEAKTRDDALPGPAALQLWRRCPQWPPALVAQHGEGIAFLGMLERVEAACGEGMGAAGCLAALYRAADISGDGLLSAAELARLFRGAAWIAAVEEPADERPALQGLTAAAALLLARGVVESLDYDGDGRLSLAELAQDRGGLPESGGTAEGHPLPLIGLTEALGALRAVVSGAAAP</sequence>
<dbReference type="PROSITE" id="PS00018">
    <property type="entry name" value="EF_HAND_1"/>
    <property type="match status" value="2"/>
</dbReference>
<feature type="chain" id="PRO_5046150204" evidence="1">
    <location>
        <begin position="19"/>
        <end position="277"/>
    </location>
</feature>
<keyword evidence="3" id="KW-1185">Reference proteome</keyword>
<dbReference type="SUPFAM" id="SSF47473">
    <property type="entry name" value="EF-hand"/>
    <property type="match status" value="1"/>
</dbReference>
<name>A0ABS5F9Y1_9PROT</name>
<feature type="signal peptide" evidence="1">
    <location>
        <begin position="1"/>
        <end position="18"/>
    </location>
</feature>
<gene>
    <name evidence="2" type="ORF">GXW71_33245</name>
</gene>
<dbReference type="EMBL" id="JAAGBB010000094">
    <property type="protein sequence ID" value="MBR0669263.1"/>
    <property type="molecule type" value="Genomic_DNA"/>
</dbReference>